<evidence type="ECO:0000256" key="5">
    <source>
        <dbReference type="ARBA" id="ARBA00022679"/>
    </source>
</evidence>
<dbReference type="SMART" id="SM00184">
    <property type="entry name" value="RING"/>
    <property type="match status" value="1"/>
</dbReference>
<evidence type="ECO:0000256" key="13">
    <source>
        <dbReference type="ARBA" id="ARBA00024209"/>
    </source>
</evidence>
<proteinExistence type="inferred from homology"/>
<evidence type="ECO:0000259" key="17">
    <source>
        <dbReference type="PROSITE" id="PS50089"/>
    </source>
</evidence>
<dbReference type="GO" id="GO:0061630">
    <property type="term" value="F:ubiquitin protein ligase activity"/>
    <property type="evidence" value="ECO:0007669"/>
    <property type="project" value="UniProtKB-EC"/>
</dbReference>
<dbReference type="PROSITE" id="PS50089">
    <property type="entry name" value="ZF_RING_2"/>
    <property type="match status" value="1"/>
</dbReference>
<dbReference type="PANTHER" id="PTHR46913">
    <property type="entry name" value="RING-H2 FINGER PROTEIN ATL16"/>
    <property type="match status" value="1"/>
</dbReference>
<dbReference type="Proteomes" id="UP001642360">
    <property type="component" value="Unassembled WGS sequence"/>
</dbReference>
<keyword evidence="5" id="KW-0808">Transferase</keyword>
<evidence type="ECO:0000256" key="10">
    <source>
        <dbReference type="ARBA" id="ARBA00022833"/>
    </source>
</evidence>
<dbReference type="CDD" id="cd16461">
    <property type="entry name" value="RING-H2_EL5-like"/>
    <property type="match status" value="1"/>
</dbReference>
<comment type="similarity">
    <text evidence="13">Belongs to the RING-type zinc finger family. ATL subfamily.</text>
</comment>
<comment type="catalytic activity">
    <reaction evidence="1">
        <text>S-ubiquitinyl-[E2 ubiquitin-conjugating enzyme]-L-cysteine + [acceptor protein]-L-lysine = [E2 ubiquitin-conjugating enzyme]-L-cysteine + N(6)-ubiquitinyl-[acceptor protein]-L-lysine.</text>
        <dbReference type="EC" id="2.3.2.27"/>
    </reaction>
</comment>
<evidence type="ECO:0000256" key="16">
    <source>
        <dbReference type="SAM" id="Phobius"/>
    </source>
</evidence>
<evidence type="ECO:0000256" key="7">
    <source>
        <dbReference type="ARBA" id="ARBA00022723"/>
    </source>
</evidence>
<evidence type="ECO:0000256" key="2">
    <source>
        <dbReference type="ARBA" id="ARBA00004167"/>
    </source>
</evidence>
<evidence type="ECO:0000313" key="19">
    <source>
        <dbReference type="Proteomes" id="UP001642360"/>
    </source>
</evidence>
<reference evidence="18 19" key="1">
    <citation type="submission" date="2024-02" db="EMBL/GenBank/DDBJ databases">
        <authorList>
            <person name="Vignale AGUSTIN F."/>
            <person name="Sosa J E."/>
            <person name="Modenutti C."/>
        </authorList>
    </citation>
    <scope>NUCLEOTIDE SEQUENCE [LARGE SCALE GENOMIC DNA]</scope>
</reference>
<evidence type="ECO:0000256" key="3">
    <source>
        <dbReference type="ARBA" id="ARBA00004906"/>
    </source>
</evidence>
<keyword evidence="19" id="KW-1185">Reference proteome</keyword>
<feature type="transmembrane region" description="Helical" evidence="16">
    <location>
        <begin position="61"/>
        <end position="82"/>
    </location>
</feature>
<accession>A0ABC8TZ63</accession>
<evidence type="ECO:0000256" key="6">
    <source>
        <dbReference type="ARBA" id="ARBA00022692"/>
    </source>
</evidence>
<feature type="region of interest" description="Disordered" evidence="15">
    <location>
        <begin position="92"/>
        <end position="116"/>
    </location>
</feature>
<dbReference type="InterPro" id="IPR001841">
    <property type="entry name" value="Znf_RING"/>
</dbReference>
<comment type="subcellular location">
    <subcellularLocation>
        <location evidence="2">Membrane</location>
        <topology evidence="2">Single-pass membrane protein</topology>
    </subcellularLocation>
</comment>
<evidence type="ECO:0000256" key="4">
    <source>
        <dbReference type="ARBA" id="ARBA00012483"/>
    </source>
</evidence>
<evidence type="ECO:0000256" key="15">
    <source>
        <dbReference type="SAM" id="MobiDB-lite"/>
    </source>
</evidence>
<keyword evidence="9" id="KW-0833">Ubl conjugation pathway</keyword>
<evidence type="ECO:0000256" key="1">
    <source>
        <dbReference type="ARBA" id="ARBA00000900"/>
    </source>
</evidence>
<dbReference type="PANTHER" id="PTHR46913:SF1">
    <property type="entry name" value="RING-H2 FINGER PROTEIN ATL16"/>
    <property type="match status" value="1"/>
</dbReference>
<dbReference type="SUPFAM" id="SSF57850">
    <property type="entry name" value="RING/U-box"/>
    <property type="match status" value="1"/>
</dbReference>
<evidence type="ECO:0000256" key="8">
    <source>
        <dbReference type="ARBA" id="ARBA00022771"/>
    </source>
</evidence>
<gene>
    <name evidence="18" type="ORF">ILEXP_LOCUS44476</name>
</gene>
<evidence type="ECO:0000313" key="18">
    <source>
        <dbReference type="EMBL" id="CAK9174712.1"/>
    </source>
</evidence>
<dbReference type="Gene3D" id="3.30.40.10">
    <property type="entry name" value="Zinc/RING finger domain, C3HC4 (zinc finger)"/>
    <property type="match status" value="1"/>
</dbReference>
<dbReference type="GO" id="GO:0016020">
    <property type="term" value="C:membrane"/>
    <property type="evidence" value="ECO:0007669"/>
    <property type="project" value="UniProtKB-SubCell"/>
</dbReference>
<dbReference type="EMBL" id="CAUOFW020006403">
    <property type="protein sequence ID" value="CAK9174712.1"/>
    <property type="molecule type" value="Genomic_DNA"/>
</dbReference>
<dbReference type="InterPro" id="IPR013083">
    <property type="entry name" value="Znf_RING/FYVE/PHD"/>
</dbReference>
<keyword evidence="10" id="KW-0862">Zinc</keyword>
<keyword evidence="8 14" id="KW-0863">Zinc-finger</keyword>
<evidence type="ECO:0000256" key="9">
    <source>
        <dbReference type="ARBA" id="ARBA00022786"/>
    </source>
</evidence>
<sequence length="281" mass="31384">MKPVHVRKLLQLIGDDSSRDSTLSVTSTTTYSPDLLLHPINASSTATKRTFKPNTPFDSSMALTILVLLTALFFMGFFSIYIRRFTGYENDGSTDVRRRRQPSPPSSSSLRPHHYPKGLDPATVKSLPLIHYGADANHPIEDCLICLGEFEEKEIVKLIPYCGHLFHPRCIDTWLRSHMSCPLCRSTKMFVKDDEEKCLGVVQITVDHGVSELTERSTVQEGDTWRDVGPVGVRRTCSCTSMGERVVLQRSSKYLARGIYEASEANSLVNNRGFGLVVGLC</sequence>
<evidence type="ECO:0000256" key="14">
    <source>
        <dbReference type="PROSITE-ProRule" id="PRU00175"/>
    </source>
</evidence>
<protein>
    <recommendedName>
        <fullName evidence="4">RING-type E3 ubiquitin transferase</fullName>
        <ecNumber evidence="4">2.3.2.27</ecNumber>
    </recommendedName>
</protein>
<dbReference type="AlphaFoldDB" id="A0ABC8TZ63"/>
<name>A0ABC8TZ63_9AQUA</name>
<dbReference type="Pfam" id="PF13639">
    <property type="entry name" value="zf-RING_2"/>
    <property type="match status" value="1"/>
</dbReference>
<dbReference type="GO" id="GO:0008270">
    <property type="term" value="F:zinc ion binding"/>
    <property type="evidence" value="ECO:0007669"/>
    <property type="project" value="UniProtKB-KW"/>
</dbReference>
<evidence type="ECO:0000256" key="12">
    <source>
        <dbReference type="ARBA" id="ARBA00023136"/>
    </source>
</evidence>
<keyword evidence="12 16" id="KW-0472">Membrane</keyword>
<dbReference type="InterPro" id="IPR044600">
    <property type="entry name" value="ATL1/ATL16-like"/>
</dbReference>
<keyword evidence="7" id="KW-0479">Metal-binding</keyword>
<keyword evidence="11 16" id="KW-1133">Transmembrane helix</keyword>
<keyword evidence="6 16" id="KW-0812">Transmembrane</keyword>
<comment type="caution">
    <text evidence="18">The sequence shown here is derived from an EMBL/GenBank/DDBJ whole genome shotgun (WGS) entry which is preliminary data.</text>
</comment>
<dbReference type="EC" id="2.3.2.27" evidence="4"/>
<evidence type="ECO:0000256" key="11">
    <source>
        <dbReference type="ARBA" id="ARBA00022989"/>
    </source>
</evidence>
<comment type="pathway">
    <text evidence="3">Protein modification; protein ubiquitination.</text>
</comment>
<feature type="domain" description="RING-type" evidence="17">
    <location>
        <begin position="143"/>
        <end position="185"/>
    </location>
</feature>
<organism evidence="18 19">
    <name type="scientific">Ilex paraguariensis</name>
    <name type="common">yerba mate</name>
    <dbReference type="NCBI Taxonomy" id="185542"/>
    <lineage>
        <taxon>Eukaryota</taxon>
        <taxon>Viridiplantae</taxon>
        <taxon>Streptophyta</taxon>
        <taxon>Embryophyta</taxon>
        <taxon>Tracheophyta</taxon>
        <taxon>Spermatophyta</taxon>
        <taxon>Magnoliopsida</taxon>
        <taxon>eudicotyledons</taxon>
        <taxon>Gunneridae</taxon>
        <taxon>Pentapetalae</taxon>
        <taxon>asterids</taxon>
        <taxon>campanulids</taxon>
        <taxon>Aquifoliales</taxon>
        <taxon>Aquifoliaceae</taxon>
        <taxon>Ilex</taxon>
    </lineage>
</organism>